<name>A0ABR8REE9_9BACI</name>
<feature type="chain" id="PRO_5045991854" evidence="1">
    <location>
        <begin position="17"/>
        <end position="165"/>
    </location>
</feature>
<keyword evidence="1" id="KW-0732">Signal</keyword>
<protein>
    <submittedName>
        <fullName evidence="2">PCYCGC domain-containing protein</fullName>
    </submittedName>
</protein>
<dbReference type="InterPro" id="IPR025673">
    <property type="entry name" value="PCYCGC"/>
</dbReference>
<feature type="signal peptide" evidence="1">
    <location>
        <begin position="1"/>
        <end position="16"/>
    </location>
</feature>
<accession>A0ABR8REE9</accession>
<evidence type="ECO:0000256" key="1">
    <source>
        <dbReference type="SAM" id="SignalP"/>
    </source>
</evidence>
<dbReference type="Proteomes" id="UP000640786">
    <property type="component" value="Unassembled WGS sequence"/>
</dbReference>
<gene>
    <name evidence="2" type="ORF">H9650_18350</name>
</gene>
<dbReference type="EMBL" id="JACSQO010000013">
    <property type="protein sequence ID" value="MBD7946070.1"/>
    <property type="molecule type" value="Genomic_DNA"/>
</dbReference>
<comment type="caution">
    <text evidence="2">The sequence shown here is derived from an EMBL/GenBank/DDBJ whole genome shotgun (WGS) entry which is preliminary data.</text>
</comment>
<evidence type="ECO:0000313" key="2">
    <source>
        <dbReference type="EMBL" id="MBD7946070.1"/>
    </source>
</evidence>
<reference evidence="2 3" key="1">
    <citation type="submission" date="2020-08" db="EMBL/GenBank/DDBJ databases">
        <title>A Genomic Blueprint of the Chicken Gut Microbiome.</title>
        <authorList>
            <person name="Gilroy R."/>
            <person name="Ravi A."/>
            <person name="Getino M."/>
            <person name="Pursley I."/>
            <person name="Horton D.L."/>
            <person name="Alikhan N.-F."/>
            <person name="Baker D."/>
            <person name="Gharbi K."/>
            <person name="Hall N."/>
            <person name="Watson M."/>
            <person name="Adriaenssens E.M."/>
            <person name="Foster-Nyarko E."/>
            <person name="Jarju S."/>
            <person name="Secka A."/>
            <person name="Antonio M."/>
            <person name="Oren A."/>
            <person name="Chaudhuri R."/>
            <person name="La Ragione R.M."/>
            <person name="Hildebrand F."/>
            <person name="Pallen M.J."/>
        </authorList>
    </citation>
    <scope>NUCLEOTIDE SEQUENCE [LARGE SCALE GENOMIC DNA]</scope>
    <source>
        <strain evidence="2 3">Sa2BUA9</strain>
    </source>
</reference>
<keyword evidence="3" id="KW-1185">Reference proteome</keyword>
<evidence type="ECO:0000313" key="3">
    <source>
        <dbReference type="Proteomes" id="UP000640786"/>
    </source>
</evidence>
<dbReference type="PROSITE" id="PS51257">
    <property type="entry name" value="PROKAR_LIPOPROTEIN"/>
    <property type="match status" value="1"/>
</dbReference>
<proteinExistence type="predicted"/>
<organism evidence="2 3">
    <name type="scientific">Psychrobacillus faecigallinarum</name>
    <dbReference type="NCBI Taxonomy" id="2762235"/>
    <lineage>
        <taxon>Bacteria</taxon>
        <taxon>Bacillati</taxon>
        <taxon>Bacillota</taxon>
        <taxon>Bacilli</taxon>
        <taxon>Bacillales</taxon>
        <taxon>Bacillaceae</taxon>
        <taxon>Psychrobacillus</taxon>
    </lineage>
</organism>
<sequence length="165" mass="18369">MKKILFILCCSILVLAACSQKEESKEEKEHMEHDHVTHLDNGDIQETTSSTDVLPEFLNEQSEDMQLIYQAAAKANDVLKWMPCYCGCGDSAGHKSNFNCFVDEIKENGEVVWDDHGTRCAACLETAVTSIKMVQEGKSLTEIRAAIDEAYKEGYAKPTDTPMPS</sequence>
<dbReference type="Pfam" id="PF13798">
    <property type="entry name" value="PCYCGC"/>
    <property type="match status" value="1"/>
</dbReference>
<dbReference type="RefSeq" id="WP_151112393.1">
    <property type="nucleotide sequence ID" value="NZ_JACSQO010000013.1"/>
</dbReference>